<dbReference type="RefSeq" id="WP_133315092.1">
    <property type="nucleotide sequence ID" value="NZ_SMTL01000001.1"/>
</dbReference>
<comment type="caution">
    <text evidence="3">The sequence shown here is derived from an EMBL/GenBank/DDBJ whole genome shotgun (WGS) entry which is preliminary data.</text>
</comment>
<name>A0A4R5UNX8_9HYPH</name>
<keyword evidence="4" id="KW-1185">Reference proteome</keyword>
<dbReference type="PANTHER" id="PTHR43685">
    <property type="entry name" value="GLYCOSYLTRANSFERASE"/>
    <property type="match status" value="1"/>
</dbReference>
<evidence type="ECO:0000313" key="4">
    <source>
        <dbReference type="Proteomes" id="UP000295238"/>
    </source>
</evidence>
<evidence type="ECO:0000259" key="2">
    <source>
        <dbReference type="Pfam" id="PF00535"/>
    </source>
</evidence>
<feature type="region of interest" description="Disordered" evidence="1">
    <location>
        <begin position="314"/>
        <end position="334"/>
    </location>
</feature>
<dbReference type="Proteomes" id="UP000295238">
    <property type="component" value="Unassembled WGS sequence"/>
</dbReference>
<dbReference type="GO" id="GO:0016740">
    <property type="term" value="F:transferase activity"/>
    <property type="evidence" value="ECO:0007669"/>
    <property type="project" value="UniProtKB-KW"/>
</dbReference>
<dbReference type="PANTHER" id="PTHR43685:SF11">
    <property type="entry name" value="GLYCOSYLTRANSFERASE TAGX-RELATED"/>
    <property type="match status" value="1"/>
</dbReference>
<keyword evidence="3" id="KW-0808">Transferase</keyword>
<dbReference type="OrthoDB" id="9794124at2"/>
<dbReference type="Gene3D" id="3.90.550.10">
    <property type="entry name" value="Spore Coat Polysaccharide Biosynthesis Protein SpsA, Chain A"/>
    <property type="match status" value="1"/>
</dbReference>
<proteinExistence type="predicted"/>
<evidence type="ECO:0000313" key="3">
    <source>
        <dbReference type="EMBL" id="TDK39647.1"/>
    </source>
</evidence>
<gene>
    <name evidence="3" type="ORF">E2F50_05960</name>
</gene>
<dbReference type="InterPro" id="IPR050834">
    <property type="entry name" value="Glycosyltransf_2"/>
</dbReference>
<evidence type="ECO:0000256" key="1">
    <source>
        <dbReference type="SAM" id="MobiDB-lite"/>
    </source>
</evidence>
<accession>A0A4R5UNX8</accession>
<reference evidence="3 4" key="1">
    <citation type="submission" date="2019-03" db="EMBL/GenBank/DDBJ databases">
        <title>Rhizobium sp. nov., an bacterium isolated from biocrust in Mu Us Desert.</title>
        <authorList>
            <person name="Lixiong L."/>
        </authorList>
    </citation>
    <scope>NUCLEOTIDE SEQUENCE [LARGE SCALE GENOMIC DNA]</scope>
    <source>
        <strain evidence="3 4">SPY-1</strain>
    </source>
</reference>
<feature type="domain" description="Glycosyltransferase 2-like" evidence="2">
    <location>
        <begin position="5"/>
        <end position="180"/>
    </location>
</feature>
<sequence>MATFTVVIPFFQKEPGILRRALKSIFEQTYQDFNIIIVDDESPLPAATEFETIDPAWQSRITVIRQPNGGPGGARNTGLDNVPADTRFVALLDSDDTWLPDHLKNAFDSMSRFDAECYWASMQASEEFYYHFGMAQLEGGVRLSEHPLVIEMPDLASVMLKNWSFLHLTCMVIARPVFETVRFDPALRLAAEDVLFFCDCILKSKRTVLCDEAGAARGMGINIFHSIDNRSPQFLRQQFNTWVALDTLEQRFRSRPDDVASIASYKNTARRQALWSQAGRVRRRESPDFGLLARWVMRDPALLRAALQLGTSKFGSGKSGADTSGDGKSGHSVT</sequence>
<dbReference type="CDD" id="cd00761">
    <property type="entry name" value="Glyco_tranf_GTA_type"/>
    <property type="match status" value="1"/>
</dbReference>
<organism evidence="3 4">
    <name type="scientific">Rhizobium deserti</name>
    <dbReference type="NCBI Taxonomy" id="2547961"/>
    <lineage>
        <taxon>Bacteria</taxon>
        <taxon>Pseudomonadati</taxon>
        <taxon>Pseudomonadota</taxon>
        <taxon>Alphaproteobacteria</taxon>
        <taxon>Hyphomicrobiales</taxon>
        <taxon>Rhizobiaceae</taxon>
        <taxon>Rhizobium/Agrobacterium group</taxon>
        <taxon>Rhizobium</taxon>
    </lineage>
</organism>
<dbReference type="Pfam" id="PF00535">
    <property type="entry name" value="Glycos_transf_2"/>
    <property type="match status" value="1"/>
</dbReference>
<dbReference type="AlphaFoldDB" id="A0A4R5UNX8"/>
<dbReference type="EMBL" id="SMTL01000001">
    <property type="protein sequence ID" value="TDK39647.1"/>
    <property type="molecule type" value="Genomic_DNA"/>
</dbReference>
<protein>
    <submittedName>
        <fullName evidence="3">Glycosyltransferase family 2 protein</fullName>
    </submittedName>
</protein>
<dbReference type="SUPFAM" id="SSF53448">
    <property type="entry name" value="Nucleotide-diphospho-sugar transferases"/>
    <property type="match status" value="1"/>
</dbReference>
<dbReference type="InterPro" id="IPR001173">
    <property type="entry name" value="Glyco_trans_2-like"/>
</dbReference>
<dbReference type="InterPro" id="IPR029044">
    <property type="entry name" value="Nucleotide-diphossugar_trans"/>
</dbReference>